<dbReference type="Pfam" id="PF00840">
    <property type="entry name" value="Glyco_hydro_7"/>
    <property type="match status" value="1"/>
</dbReference>
<feature type="chain" id="PRO_5034288408" description="cellulose 1,4-beta-cellobiosidase (non-reducing end)" evidence="13">
    <location>
        <begin position="20"/>
        <end position="1032"/>
    </location>
</feature>
<dbReference type="PROSITE" id="PS00122">
    <property type="entry name" value="CARBOXYLESTERASE_B_1"/>
    <property type="match status" value="1"/>
</dbReference>
<proteinExistence type="inferred from homology"/>
<evidence type="ECO:0000259" key="14">
    <source>
        <dbReference type="PROSITE" id="PS51164"/>
    </source>
</evidence>
<dbReference type="Proteomes" id="UP000663841">
    <property type="component" value="Unassembled WGS sequence"/>
</dbReference>
<comment type="similarity">
    <text evidence="3">Belongs to the glycosyl hydrolase 7 (cellulase C) family.</text>
</comment>
<dbReference type="SUPFAM" id="SSF57180">
    <property type="entry name" value="Cellulose-binding domain"/>
    <property type="match status" value="1"/>
</dbReference>
<keyword evidence="12" id="KW-0624">Polysaccharide degradation</keyword>
<name>A0A8H3BTY0_9AGAM</name>
<evidence type="ECO:0000256" key="12">
    <source>
        <dbReference type="ARBA" id="ARBA00023326"/>
    </source>
</evidence>
<dbReference type="InterPro" id="IPR037019">
    <property type="entry name" value="Glyco_hydro_7_sf"/>
</dbReference>
<comment type="caution">
    <text evidence="15">The sequence shown here is derived from an EMBL/GenBank/DDBJ whole genome shotgun (WGS) entry which is preliminary data.</text>
</comment>
<feature type="signal peptide" evidence="13">
    <location>
        <begin position="1"/>
        <end position="19"/>
    </location>
</feature>
<dbReference type="SUPFAM" id="SSF53474">
    <property type="entry name" value="alpha/beta-Hydrolases"/>
    <property type="match status" value="1"/>
</dbReference>
<gene>
    <name evidence="15" type="ORF">RDB_LOCUS160432</name>
</gene>
<evidence type="ECO:0000313" key="15">
    <source>
        <dbReference type="EMBL" id="CAE6464520.1"/>
    </source>
</evidence>
<evidence type="ECO:0000256" key="3">
    <source>
        <dbReference type="ARBA" id="ARBA00006044"/>
    </source>
</evidence>
<dbReference type="Pfam" id="PF00734">
    <property type="entry name" value="CBM_1"/>
    <property type="match status" value="1"/>
</dbReference>
<dbReference type="InterPro" id="IPR035971">
    <property type="entry name" value="CBD_sf"/>
</dbReference>
<keyword evidence="10" id="KW-0119">Carbohydrate metabolism</keyword>
<keyword evidence="9" id="KW-0325">Glycoprotein</keyword>
<dbReference type="PANTHER" id="PTHR33753">
    <property type="entry name" value="1,4-BETA-D-GLUCAN CELLOBIOHYDROLASE B"/>
    <property type="match status" value="1"/>
</dbReference>
<dbReference type="PROSITE" id="PS00562">
    <property type="entry name" value="CBM1_1"/>
    <property type="match status" value="1"/>
</dbReference>
<keyword evidence="11" id="KW-0326">Glycosidase</keyword>
<dbReference type="InterPro" id="IPR000254">
    <property type="entry name" value="CBD"/>
</dbReference>
<dbReference type="EMBL" id="CAJMWW010000299">
    <property type="protein sequence ID" value="CAE6464520.1"/>
    <property type="molecule type" value="Genomic_DNA"/>
</dbReference>
<dbReference type="InterPro" id="IPR029058">
    <property type="entry name" value="AB_hydrolase_fold"/>
</dbReference>
<organism evidence="15 16">
    <name type="scientific">Rhizoctonia solani</name>
    <dbReference type="NCBI Taxonomy" id="456999"/>
    <lineage>
        <taxon>Eukaryota</taxon>
        <taxon>Fungi</taxon>
        <taxon>Dikarya</taxon>
        <taxon>Basidiomycota</taxon>
        <taxon>Agaricomycotina</taxon>
        <taxon>Agaricomycetes</taxon>
        <taxon>Cantharellales</taxon>
        <taxon>Ceratobasidiaceae</taxon>
        <taxon>Rhizoctonia</taxon>
    </lineage>
</organism>
<comment type="similarity">
    <text evidence="2">Belongs to the type-B carboxylesterase/lipase family.</text>
</comment>
<dbReference type="GO" id="GO:0030248">
    <property type="term" value="F:cellulose binding"/>
    <property type="evidence" value="ECO:0007669"/>
    <property type="project" value="InterPro"/>
</dbReference>
<sequence>MWNIPTFVVLSVLGIGAHAAATSLTSSLGPVVDLGYIAYAGNSTSPTGQLNSTVTFFGGIRYVQPPVGDLRFRAPKDLDETYNPTRAVVDARSWGPICVQQPAKEGLGVEDCLSLNIWKPTSARAGAKLPVIFYIHGGGFYAGSSPDFPMYDWVAQDQKVVAVSINYRLNLLGFLDGTAVRANGTPNAGLLDQRAALLWIKRHISAFGGDPDEVTISGESAGGASVLLQATAWGGKAPVPFKRAVAQSIGLYTLPLDHEIEDIFGNVTSAAGCPTSGTEAMACLRAAPLSALIKSINNVRNNFLAPTIDEPNGFLPDLPSRLIAQGKFRRGIDLIAGHTTNDGRNFAGNPKNVNSDADVRTAVTNRYRHVTSATLDKVLQLYPSPNISGSPFVDNYDRAWTIMQDIIMGCMDQHWVNATLRTGHKNAYSYRFNVPNPVDFAANPWRGVGHTSDVYYLFNGATGGTFHPFNTTEVPVAREIIQYWTSFARSGNPSAFKRAYSPVWPTYTENNRVVMTEDFISRLTMYSAVVLLSLYLAAVQAQQVGTNKAEVHPPLPWQKCTKSGGCVTQSSAKVVLDANWRWVHTTTGYTNCYTGQKWDSTICPDGATCAKNCAVDGADYSGTYGITASGGALTLKFVTKGDGTNVGSRVYLMASDDTKYEMFKLKNQEFTFDVDVSNLPCGLNGALYFTEMDADGGMAKYPNNKAGAKYGTGYCDAQCPKDIKFINGEGNVAGWTGSPNDSNSGSGTYGTCCTEMDIWEANSMATAYTPHPCSVNGQTRCSGSQCSDYCDQPGCDFNSYRMGDKSFYGKGLTVDTNKKMTVVTQFITADGTATGALTEIRRIYVQDGKVIQNSKTKVSGMDAYDSVTDKFCAAQKTAFNDQNVFANKGGLATMDKSFSKGHVLVLSIWDDHAANMLWLDSDYPVGGNTATPGVARGACATSSGVPADIESASPNASVTFSNIKFGDIGSTYGSGSTTPTNPTTSAPATTTTASSGTVAHYGQCGGIGYSGPTVCVSPYTCVKNGDYYSQCL</sequence>
<feature type="domain" description="CBM1" evidence="14">
    <location>
        <begin position="996"/>
        <end position="1032"/>
    </location>
</feature>
<protein>
    <recommendedName>
        <fullName evidence="4">cellulose 1,4-beta-cellobiosidase (non-reducing end)</fullName>
        <ecNumber evidence="4">3.2.1.91</ecNumber>
    </recommendedName>
</protein>
<keyword evidence="6" id="KW-0378">Hydrolase</keyword>
<dbReference type="EC" id="3.2.1.91" evidence="4"/>
<reference evidence="15" key="1">
    <citation type="submission" date="2021-01" db="EMBL/GenBank/DDBJ databases">
        <authorList>
            <person name="Kaushik A."/>
        </authorList>
    </citation>
    <scope>NUCLEOTIDE SEQUENCE</scope>
    <source>
        <strain evidence="15">AG3-T5</strain>
    </source>
</reference>
<dbReference type="CDD" id="cd07999">
    <property type="entry name" value="GH7_CBH_EG"/>
    <property type="match status" value="1"/>
</dbReference>
<dbReference type="PANTHER" id="PTHR33753:SF2">
    <property type="entry name" value="GLYCOSIDE HYDROLASE FAMILY 7 PROTEIN"/>
    <property type="match status" value="1"/>
</dbReference>
<comment type="catalytic activity">
    <reaction evidence="1">
        <text>Hydrolysis of (1-&gt;4)-beta-D-glucosidic linkages in cellulose and cellotetraose, releasing cellobiose from the non-reducing ends of the chains.</text>
        <dbReference type="EC" id="3.2.1.91"/>
    </reaction>
</comment>
<dbReference type="PRINTS" id="PR00734">
    <property type="entry name" value="GLHYDRLASE7"/>
</dbReference>
<dbReference type="GO" id="GO:0030245">
    <property type="term" value="P:cellulose catabolic process"/>
    <property type="evidence" value="ECO:0007669"/>
    <property type="project" value="UniProtKB-KW"/>
</dbReference>
<evidence type="ECO:0000256" key="11">
    <source>
        <dbReference type="ARBA" id="ARBA00023295"/>
    </source>
</evidence>
<evidence type="ECO:0000256" key="13">
    <source>
        <dbReference type="SAM" id="SignalP"/>
    </source>
</evidence>
<dbReference type="InterPro" id="IPR019826">
    <property type="entry name" value="Carboxylesterase_B_AS"/>
</dbReference>
<evidence type="ECO:0000256" key="4">
    <source>
        <dbReference type="ARBA" id="ARBA00012561"/>
    </source>
</evidence>
<dbReference type="Pfam" id="PF00135">
    <property type="entry name" value="COesterase"/>
    <property type="match status" value="1"/>
</dbReference>
<keyword evidence="7" id="KW-0136">Cellulose degradation</keyword>
<keyword evidence="8" id="KW-1015">Disulfide bond</keyword>
<evidence type="ECO:0000256" key="9">
    <source>
        <dbReference type="ARBA" id="ARBA00023180"/>
    </source>
</evidence>
<dbReference type="Gene3D" id="3.40.50.1820">
    <property type="entry name" value="alpha/beta hydrolase"/>
    <property type="match status" value="1"/>
</dbReference>
<dbReference type="GO" id="GO:0005576">
    <property type="term" value="C:extracellular region"/>
    <property type="evidence" value="ECO:0007669"/>
    <property type="project" value="InterPro"/>
</dbReference>
<evidence type="ECO:0000256" key="7">
    <source>
        <dbReference type="ARBA" id="ARBA00023001"/>
    </source>
</evidence>
<accession>A0A8H3BTY0</accession>
<dbReference type="InterPro" id="IPR001722">
    <property type="entry name" value="Glyco_hydro_7"/>
</dbReference>
<evidence type="ECO:0000256" key="2">
    <source>
        <dbReference type="ARBA" id="ARBA00005964"/>
    </source>
</evidence>
<dbReference type="SUPFAM" id="SSF49899">
    <property type="entry name" value="Concanavalin A-like lectins/glucanases"/>
    <property type="match status" value="1"/>
</dbReference>
<dbReference type="SMART" id="SM00236">
    <property type="entry name" value="fCBD"/>
    <property type="match status" value="1"/>
</dbReference>
<dbReference type="AlphaFoldDB" id="A0A8H3BTY0"/>
<dbReference type="FunFam" id="2.70.100.10:FF:000001">
    <property type="entry name" value="Glucanase"/>
    <property type="match status" value="1"/>
</dbReference>
<dbReference type="InterPro" id="IPR002018">
    <property type="entry name" value="CarbesteraseB"/>
</dbReference>
<evidence type="ECO:0000256" key="6">
    <source>
        <dbReference type="ARBA" id="ARBA00022801"/>
    </source>
</evidence>
<dbReference type="PROSITE" id="PS51164">
    <property type="entry name" value="CBM1_2"/>
    <property type="match status" value="1"/>
</dbReference>
<evidence type="ECO:0000256" key="8">
    <source>
        <dbReference type="ARBA" id="ARBA00023157"/>
    </source>
</evidence>
<evidence type="ECO:0000256" key="1">
    <source>
        <dbReference type="ARBA" id="ARBA00001641"/>
    </source>
</evidence>
<evidence type="ECO:0000256" key="5">
    <source>
        <dbReference type="ARBA" id="ARBA00022729"/>
    </source>
</evidence>
<evidence type="ECO:0000256" key="10">
    <source>
        <dbReference type="ARBA" id="ARBA00023277"/>
    </source>
</evidence>
<dbReference type="GO" id="GO:0016162">
    <property type="term" value="F:cellulose 1,4-beta-cellobiosidase activity"/>
    <property type="evidence" value="ECO:0007669"/>
    <property type="project" value="UniProtKB-EC"/>
</dbReference>
<dbReference type="InterPro" id="IPR013320">
    <property type="entry name" value="ConA-like_dom_sf"/>
</dbReference>
<keyword evidence="5 13" id="KW-0732">Signal</keyword>
<dbReference type="Gene3D" id="2.70.100.10">
    <property type="entry name" value="Glycoside hydrolase, family 7, domain"/>
    <property type="match status" value="1"/>
</dbReference>
<evidence type="ECO:0000313" key="16">
    <source>
        <dbReference type="Proteomes" id="UP000663841"/>
    </source>
</evidence>